<sequence length="278" mass="30961">MSGFWLDKTKFMTCAHFLETIRSTNGYQTETFLKASNPERPRAFASNKKRAVGLNAGSPESWPVYLLRLSKSSDIAFFELTQAVTKWGNHPPYSVQLHELSSSFAIPTYGNALAMPFKEPDLAHVPLFAAYYPGHNMSATVTFVPSKKSSQNKPTWGIPGVYGVRKVKILLLDYATTFTPNTRNVAFGQVETDHRGAPKHGKQGNSRFVQTRECSIVGSYGCSGGMVCNLYREANSWQSAVVGLYHGESWNNRRYNEFVAFTPDFVEAIRTGAFWATG</sequence>
<protein>
    <submittedName>
        <fullName evidence="1">Uncharacterized protein</fullName>
    </submittedName>
</protein>
<evidence type="ECO:0000313" key="1">
    <source>
        <dbReference type="EMBL" id="KEF60197.1"/>
    </source>
</evidence>
<reference evidence="1 2" key="1">
    <citation type="submission" date="2013-03" db="EMBL/GenBank/DDBJ databases">
        <title>The Genome Sequence of Exophiala aquamarina CBS 119918.</title>
        <authorList>
            <consortium name="The Broad Institute Genomics Platform"/>
            <person name="Cuomo C."/>
            <person name="de Hoog S."/>
            <person name="Gorbushina A."/>
            <person name="Walker B."/>
            <person name="Young S.K."/>
            <person name="Zeng Q."/>
            <person name="Gargeya S."/>
            <person name="Fitzgerald M."/>
            <person name="Haas B."/>
            <person name="Abouelleil A."/>
            <person name="Allen A.W."/>
            <person name="Alvarado L."/>
            <person name="Arachchi H.M."/>
            <person name="Berlin A.M."/>
            <person name="Chapman S.B."/>
            <person name="Gainer-Dewar J."/>
            <person name="Goldberg J."/>
            <person name="Griggs A."/>
            <person name="Gujja S."/>
            <person name="Hansen M."/>
            <person name="Howarth C."/>
            <person name="Imamovic A."/>
            <person name="Ireland A."/>
            <person name="Larimer J."/>
            <person name="McCowan C."/>
            <person name="Murphy C."/>
            <person name="Pearson M."/>
            <person name="Poon T.W."/>
            <person name="Priest M."/>
            <person name="Roberts A."/>
            <person name="Saif S."/>
            <person name="Shea T."/>
            <person name="Sisk P."/>
            <person name="Sykes S."/>
            <person name="Wortman J."/>
            <person name="Nusbaum C."/>
            <person name="Birren B."/>
        </authorList>
    </citation>
    <scope>NUCLEOTIDE SEQUENCE [LARGE SCALE GENOMIC DNA]</scope>
    <source>
        <strain evidence="1 2">CBS 119918</strain>
    </source>
</reference>
<organism evidence="1 2">
    <name type="scientific">Exophiala aquamarina CBS 119918</name>
    <dbReference type="NCBI Taxonomy" id="1182545"/>
    <lineage>
        <taxon>Eukaryota</taxon>
        <taxon>Fungi</taxon>
        <taxon>Dikarya</taxon>
        <taxon>Ascomycota</taxon>
        <taxon>Pezizomycotina</taxon>
        <taxon>Eurotiomycetes</taxon>
        <taxon>Chaetothyriomycetidae</taxon>
        <taxon>Chaetothyriales</taxon>
        <taxon>Herpotrichiellaceae</taxon>
        <taxon>Exophiala</taxon>
    </lineage>
</organism>
<keyword evidence="2" id="KW-1185">Reference proteome</keyword>
<dbReference type="EMBL" id="AMGV01000003">
    <property type="protein sequence ID" value="KEF60197.1"/>
    <property type="molecule type" value="Genomic_DNA"/>
</dbReference>
<dbReference type="OrthoDB" id="4159116at2759"/>
<name>A0A072PKB5_9EURO</name>
<dbReference type="AlphaFoldDB" id="A0A072PKB5"/>
<dbReference type="RefSeq" id="XP_013262787.1">
    <property type="nucleotide sequence ID" value="XM_013407333.1"/>
</dbReference>
<dbReference type="Proteomes" id="UP000027920">
    <property type="component" value="Unassembled WGS sequence"/>
</dbReference>
<proteinExistence type="predicted"/>
<dbReference type="GeneID" id="25279974"/>
<evidence type="ECO:0000313" key="2">
    <source>
        <dbReference type="Proteomes" id="UP000027920"/>
    </source>
</evidence>
<accession>A0A072PKB5</accession>
<comment type="caution">
    <text evidence="1">The sequence shown here is derived from an EMBL/GenBank/DDBJ whole genome shotgun (WGS) entry which is preliminary data.</text>
</comment>
<dbReference type="HOGENOM" id="CLU_1120037_0_0_1"/>
<dbReference type="VEuPathDB" id="FungiDB:A1O9_05047"/>
<gene>
    <name evidence="1" type="ORF">A1O9_05047</name>
</gene>